<dbReference type="EMBL" id="JBHRWI010000030">
    <property type="protein sequence ID" value="MFC3513616.1"/>
    <property type="molecule type" value="Genomic_DNA"/>
</dbReference>
<organism evidence="1 2">
    <name type="scientific">Amycolatopsis halotolerans</name>
    <dbReference type="NCBI Taxonomy" id="330083"/>
    <lineage>
        <taxon>Bacteria</taxon>
        <taxon>Bacillati</taxon>
        <taxon>Actinomycetota</taxon>
        <taxon>Actinomycetes</taxon>
        <taxon>Pseudonocardiales</taxon>
        <taxon>Pseudonocardiaceae</taxon>
        <taxon>Amycolatopsis</taxon>
    </lineage>
</organism>
<evidence type="ECO:0008006" key="3">
    <source>
        <dbReference type="Google" id="ProtNLM"/>
    </source>
</evidence>
<evidence type="ECO:0000313" key="2">
    <source>
        <dbReference type="Proteomes" id="UP001595764"/>
    </source>
</evidence>
<dbReference type="Proteomes" id="UP001595764">
    <property type="component" value="Unassembled WGS sequence"/>
</dbReference>
<gene>
    <name evidence="1" type="ORF">ACFORO_25835</name>
</gene>
<reference evidence="2" key="1">
    <citation type="journal article" date="2019" name="Int. J. Syst. Evol. Microbiol.">
        <title>The Global Catalogue of Microorganisms (GCM) 10K type strain sequencing project: providing services to taxonomists for standard genome sequencing and annotation.</title>
        <authorList>
            <consortium name="The Broad Institute Genomics Platform"/>
            <consortium name="The Broad Institute Genome Sequencing Center for Infectious Disease"/>
            <person name="Wu L."/>
            <person name="Ma J."/>
        </authorList>
    </citation>
    <scope>NUCLEOTIDE SEQUENCE [LARGE SCALE GENOMIC DNA]</scope>
    <source>
        <strain evidence="2">CGMCC 4.7682</strain>
    </source>
</reference>
<comment type="caution">
    <text evidence="1">The sequence shown here is derived from an EMBL/GenBank/DDBJ whole genome shotgun (WGS) entry which is preliminary data.</text>
</comment>
<dbReference type="RefSeq" id="WP_377869031.1">
    <property type="nucleotide sequence ID" value="NZ_JBHMAY010000011.1"/>
</dbReference>
<accession>A0ABV7QJX4</accession>
<sequence length="329" mass="36325">MKIFGWLADRSGCGYYRLMLPGAELAKRGHDVMLDGALPAAAKSGECDVVIGQRTCNEGASVTWQKIARAGHTKLVFETDDLLSAVDPSNRAAHRFYDAETVRRYHENMAVADVITVTTDRLAEHARTVNPTAAIHVLPNMIPAWLLGHERPSAGDLVTIGWRGGLSHGRDFGELAKPLRRFLQHPSNRDRVEFHAMGAPYHERVATRHGRTRWTGWHEAVGDFLRAVDFDVAVIPLRPSVFNEAKSDLALVEMSALGIPSIVSVWPGSPYTAHAAAGPVARFAGDWAEHLHDLVNDAEAREQLGKQAREWAAGRTIEGNAYRWEEAYS</sequence>
<protein>
    <recommendedName>
        <fullName evidence="3">Glycosyltransferase</fullName>
    </recommendedName>
</protein>
<proteinExistence type="predicted"/>
<evidence type="ECO:0000313" key="1">
    <source>
        <dbReference type="EMBL" id="MFC3513616.1"/>
    </source>
</evidence>
<dbReference type="SUPFAM" id="SSF53756">
    <property type="entry name" value="UDP-Glycosyltransferase/glycogen phosphorylase"/>
    <property type="match status" value="1"/>
</dbReference>
<name>A0ABV7QJX4_9PSEU</name>
<dbReference type="Gene3D" id="3.40.50.2000">
    <property type="entry name" value="Glycogen Phosphorylase B"/>
    <property type="match status" value="1"/>
</dbReference>
<keyword evidence="2" id="KW-1185">Reference proteome</keyword>